<protein>
    <submittedName>
        <fullName evidence="2">Rhodanese-like domain-containing protein</fullName>
    </submittedName>
</protein>
<dbReference type="InterPro" id="IPR036873">
    <property type="entry name" value="Rhodanese-like_dom_sf"/>
</dbReference>
<proteinExistence type="predicted"/>
<evidence type="ECO:0000313" key="3">
    <source>
        <dbReference type="Proteomes" id="UP000321945"/>
    </source>
</evidence>
<dbReference type="SMART" id="SM00450">
    <property type="entry name" value="RHOD"/>
    <property type="match status" value="1"/>
</dbReference>
<dbReference type="Pfam" id="PF00581">
    <property type="entry name" value="Rhodanese"/>
    <property type="match status" value="1"/>
</dbReference>
<gene>
    <name evidence="2" type="ORF">ESV24_05410</name>
</gene>
<dbReference type="PANTHER" id="PTHR43031">
    <property type="entry name" value="FAD-DEPENDENT OXIDOREDUCTASE"/>
    <property type="match status" value="1"/>
</dbReference>
<sequence length="103" mass="11640">MADLNQQQWSEQLKNDDNSVIIDVRTDAEFEEGYIPGATQIDIFNGAEFLKRAKELDPEKNYYLYCRSGGRSGQACMLLNSVGVKNAYNLKGGIMEWQGEIIN</sequence>
<dbReference type="Gene3D" id="3.40.250.10">
    <property type="entry name" value="Rhodanese-like domain"/>
    <property type="match status" value="1"/>
</dbReference>
<keyword evidence="3" id="KW-1185">Reference proteome</keyword>
<comment type="caution">
    <text evidence="2">The sequence shown here is derived from an EMBL/GenBank/DDBJ whole genome shotgun (WGS) entry which is preliminary data.</text>
</comment>
<dbReference type="InterPro" id="IPR001763">
    <property type="entry name" value="Rhodanese-like_dom"/>
</dbReference>
<name>A0A5C6YS75_9FLAO</name>
<feature type="domain" description="Rhodanese" evidence="1">
    <location>
        <begin position="15"/>
        <end position="102"/>
    </location>
</feature>
<dbReference type="EMBL" id="VORU01000003">
    <property type="protein sequence ID" value="TXD69875.1"/>
    <property type="molecule type" value="Genomic_DNA"/>
</dbReference>
<reference evidence="2 3" key="1">
    <citation type="submission" date="2019-08" db="EMBL/GenBank/DDBJ databases">
        <title>Genome of Aequorivita lipolytica Y10-2 (type strain).</title>
        <authorList>
            <person name="Bowman J.P."/>
        </authorList>
    </citation>
    <scope>NUCLEOTIDE SEQUENCE [LARGE SCALE GENOMIC DNA]</scope>
    <source>
        <strain evidence="2 3">Y10-2</strain>
    </source>
</reference>
<dbReference type="Proteomes" id="UP000321945">
    <property type="component" value="Unassembled WGS sequence"/>
</dbReference>
<dbReference type="PROSITE" id="PS50206">
    <property type="entry name" value="RHODANESE_3"/>
    <property type="match status" value="1"/>
</dbReference>
<dbReference type="PANTHER" id="PTHR43031:SF1">
    <property type="entry name" value="PYRIDINE NUCLEOTIDE-DISULPHIDE OXIDOREDUCTASE"/>
    <property type="match status" value="1"/>
</dbReference>
<dbReference type="AlphaFoldDB" id="A0A5C6YS75"/>
<dbReference type="SUPFAM" id="SSF52821">
    <property type="entry name" value="Rhodanese/Cell cycle control phosphatase"/>
    <property type="match status" value="1"/>
</dbReference>
<dbReference type="RefSeq" id="WP_111814963.1">
    <property type="nucleotide sequence ID" value="NZ_CBCRZQ010000002.1"/>
</dbReference>
<evidence type="ECO:0000313" key="2">
    <source>
        <dbReference type="EMBL" id="TXD69875.1"/>
    </source>
</evidence>
<dbReference type="CDD" id="cd00158">
    <property type="entry name" value="RHOD"/>
    <property type="match status" value="1"/>
</dbReference>
<organism evidence="2 3">
    <name type="scientific">Aequorivita lipolytica</name>
    <dbReference type="NCBI Taxonomy" id="153267"/>
    <lineage>
        <taxon>Bacteria</taxon>
        <taxon>Pseudomonadati</taxon>
        <taxon>Bacteroidota</taxon>
        <taxon>Flavobacteriia</taxon>
        <taxon>Flavobacteriales</taxon>
        <taxon>Flavobacteriaceae</taxon>
        <taxon>Aequorivita</taxon>
    </lineage>
</organism>
<dbReference type="InterPro" id="IPR050229">
    <property type="entry name" value="GlpE_sulfurtransferase"/>
</dbReference>
<accession>A0A5C6YS75</accession>
<dbReference type="OrthoDB" id="9808735at2"/>
<evidence type="ECO:0000259" key="1">
    <source>
        <dbReference type="PROSITE" id="PS50206"/>
    </source>
</evidence>